<evidence type="ECO:0000313" key="2">
    <source>
        <dbReference type="EMBL" id="RLK54414.1"/>
    </source>
</evidence>
<feature type="compositionally biased region" description="Basic and acidic residues" evidence="1">
    <location>
        <begin position="36"/>
        <end position="54"/>
    </location>
</feature>
<organism evidence="2 3">
    <name type="scientific">Actinokineospora cianjurensis</name>
    <dbReference type="NCBI Taxonomy" id="585224"/>
    <lineage>
        <taxon>Bacteria</taxon>
        <taxon>Bacillati</taxon>
        <taxon>Actinomycetota</taxon>
        <taxon>Actinomycetes</taxon>
        <taxon>Pseudonocardiales</taxon>
        <taxon>Pseudonocardiaceae</taxon>
        <taxon>Actinokineospora</taxon>
    </lineage>
</organism>
<sequence length="265" mass="28113">MLVGTAVSPGTTTPPTWRRPRVSRPVVGHTGQTRGGDSKRGESTRAEQRDRPQSRGDTPAAEVADPAQQDGQQATIANTAAAIRGGADRNENTDLSKRRSSAIGLLDAFVVAEGSDTESDGRLIVFDIFLKRGTGTRPVDHVRAWHSATLMITRSDDAGRAATRTRNLVWGRCMSRVATGTSLCIARSEPRPRRSRRVMSWPSALRPVPRPLALRRGASIGLRWVMGWLGVGVGRGGPGVRGGGTGSRCQPVGSARCDSTSAGTG</sequence>
<evidence type="ECO:0000313" key="3">
    <source>
        <dbReference type="Proteomes" id="UP000282454"/>
    </source>
</evidence>
<feature type="region of interest" description="Disordered" evidence="1">
    <location>
        <begin position="241"/>
        <end position="265"/>
    </location>
</feature>
<name>A0A421AX80_9PSEU</name>
<accession>A0A421AX80</accession>
<dbReference type="EMBL" id="RCDD01000007">
    <property type="protein sequence ID" value="RLK54414.1"/>
    <property type="molecule type" value="Genomic_DNA"/>
</dbReference>
<proteinExistence type="predicted"/>
<evidence type="ECO:0000256" key="1">
    <source>
        <dbReference type="SAM" id="MobiDB-lite"/>
    </source>
</evidence>
<comment type="caution">
    <text evidence="2">The sequence shown here is derived from an EMBL/GenBank/DDBJ whole genome shotgun (WGS) entry which is preliminary data.</text>
</comment>
<gene>
    <name evidence="2" type="ORF">CLV68_5964</name>
</gene>
<protein>
    <submittedName>
        <fullName evidence="2">Uncharacterized protein</fullName>
    </submittedName>
</protein>
<dbReference type="AlphaFoldDB" id="A0A421AX80"/>
<feature type="region of interest" description="Disordered" evidence="1">
    <location>
        <begin position="1"/>
        <end position="72"/>
    </location>
</feature>
<keyword evidence="3" id="KW-1185">Reference proteome</keyword>
<dbReference type="Proteomes" id="UP000282454">
    <property type="component" value="Unassembled WGS sequence"/>
</dbReference>
<reference evidence="2 3" key="1">
    <citation type="submission" date="2018-10" db="EMBL/GenBank/DDBJ databases">
        <title>Genomic Encyclopedia of Archaeal and Bacterial Type Strains, Phase II (KMG-II): from individual species to whole genera.</title>
        <authorList>
            <person name="Goeker M."/>
        </authorList>
    </citation>
    <scope>NUCLEOTIDE SEQUENCE [LARGE SCALE GENOMIC DNA]</scope>
    <source>
        <strain evidence="2 3">DSM 45657</strain>
    </source>
</reference>